<proteinExistence type="predicted"/>
<sequence>MVEEQLVERLAPRIEERIRYKIVRSIIDALEEQFYPPEEMFREEFVKRVEEAEKRVKEGKARTFKNANELNAFLESLKTEE</sequence>
<organism evidence="1">
    <name type="scientific">Candidatus Methanophagaceae archaeon ANME-1 ERB6</name>
    <dbReference type="NCBI Taxonomy" id="2759912"/>
    <lineage>
        <taxon>Archaea</taxon>
        <taxon>Methanobacteriati</taxon>
        <taxon>Methanobacteriota</taxon>
        <taxon>Stenosarchaea group</taxon>
        <taxon>Methanomicrobia</taxon>
        <taxon>Candidatus Methanophagales</taxon>
        <taxon>Candidatus Methanophagaceae</taxon>
    </lineage>
</organism>
<reference evidence="1" key="1">
    <citation type="submission" date="2020-06" db="EMBL/GenBank/DDBJ databases">
        <title>Unique genomic features of the anaerobic methanotrophic archaea.</title>
        <authorList>
            <person name="Chadwick G.L."/>
            <person name="Skennerton C.T."/>
            <person name="Laso-Perez R."/>
            <person name="Leu A.O."/>
            <person name="Speth D.R."/>
            <person name="Yu H."/>
            <person name="Morgan-Lang C."/>
            <person name="Hatzenpichler R."/>
            <person name="Goudeau D."/>
            <person name="Malmstrom R."/>
            <person name="Brazelton W.J."/>
            <person name="Woyke T."/>
            <person name="Hallam S.J."/>
            <person name="Tyson G.W."/>
            <person name="Wegener G."/>
            <person name="Boetius A."/>
            <person name="Orphan V."/>
        </authorList>
    </citation>
    <scope>NUCLEOTIDE SEQUENCE</scope>
</reference>
<protein>
    <submittedName>
        <fullName evidence="1">Uncharacterized protein</fullName>
    </submittedName>
</protein>
<dbReference type="AlphaFoldDB" id="A0A7G9YV36"/>
<accession>A0A7G9YV36</accession>
<dbReference type="EMBL" id="MT631481">
    <property type="protein sequence ID" value="QNO51870.1"/>
    <property type="molecule type" value="Genomic_DNA"/>
</dbReference>
<gene>
    <name evidence="1" type="ORF">DNKLAFBN_00010</name>
</gene>
<name>A0A7G9YV36_9EURY</name>
<evidence type="ECO:0000313" key="1">
    <source>
        <dbReference type="EMBL" id="QNO51870.1"/>
    </source>
</evidence>